<evidence type="ECO:0000256" key="1">
    <source>
        <dbReference type="SAM" id="Coils"/>
    </source>
</evidence>
<feature type="region of interest" description="Disordered" evidence="2">
    <location>
        <begin position="445"/>
        <end position="486"/>
    </location>
</feature>
<feature type="region of interest" description="Disordered" evidence="2">
    <location>
        <begin position="70"/>
        <end position="160"/>
    </location>
</feature>
<feature type="region of interest" description="Disordered" evidence="2">
    <location>
        <begin position="717"/>
        <end position="749"/>
    </location>
</feature>
<organism evidence="3 4">
    <name type="scientific">Heterodera schachtii</name>
    <name type="common">Sugarbeet cyst nematode worm</name>
    <name type="synonym">Tylenchus schachtii</name>
    <dbReference type="NCBI Taxonomy" id="97005"/>
    <lineage>
        <taxon>Eukaryota</taxon>
        <taxon>Metazoa</taxon>
        <taxon>Ecdysozoa</taxon>
        <taxon>Nematoda</taxon>
        <taxon>Chromadorea</taxon>
        <taxon>Rhabditida</taxon>
        <taxon>Tylenchina</taxon>
        <taxon>Tylenchomorpha</taxon>
        <taxon>Tylenchoidea</taxon>
        <taxon>Heteroderidae</taxon>
        <taxon>Heteroderinae</taxon>
        <taxon>Heterodera</taxon>
    </lineage>
</organism>
<feature type="compositionally biased region" description="Basic and acidic residues" evidence="2">
    <location>
        <begin position="278"/>
        <end position="289"/>
    </location>
</feature>
<feature type="compositionally biased region" description="Basic and acidic residues" evidence="2">
    <location>
        <begin position="102"/>
        <end position="114"/>
    </location>
</feature>
<feature type="compositionally biased region" description="Polar residues" evidence="2">
    <location>
        <begin position="474"/>
        <end position="486"/>
    </location>
</feature>
<proteinExistence type="predicted"/>
<reference evidence="3 4" key="1">
    <citation type="submission" date="2024-10" db="EMBL/GenBank/DDBJ databases">
        <authorList>
            <person name="Kim D."/>
        </authorList>
    </citation>
    <scope>NUCLEOTIDE SEQUENCE [LARGE SCALE GENOMIC DNA]</scope>
    <source>
        <strain evidence="3">Taebaek</strain>
    </source>
</reference>
<protein>
    <recommendedName>
        <fullName evidence="5">C2H2-type domain-containing protein</fullName>
    </recommendedName>
</protein>
<dbReference type="Gene3D" id="3.30.160.60">
    <property type="entry name" value="Classic Zinc Finger"/>
    <property type="match status" value="1"/>
</dbReference>
<feature type="coiled-coil region" evidence="1">
    <location>
        <begin position="756"/>
        <end position="783"/>
    </location>
</feature>
<sequence>MGRWAGEGLGRTAGAPEAMLRGDGKRLSARGFAIHSFVSLAEYGQPMEGGLSLSLFIFLMMLNATESLADIRSSPPPAKTRKEREDERVWGGRAESPAAKRVHVEERQEGREEGEGAPTLPPPPCVSSPSTNASRLPPPLPIVSPLTTTPLSSSSSPPFSSPLSTANLFGLFERIANGSFVDANFGISGFLPSAESIAQTQNFKKNSAAMTMDEVTAFSLGINGGQKQHNQQTPATIDKLLQLSQQFLNGTNEVNEEIGKKNGQKKTTNGANGGTTPRGEENGTEREGTAKGSGGGPRGANAGGDGRKRSYPYTFQFCVLCQKNVHSSKLPCHIRQCHVGKPMFQCPVCDFTSTYSKNNVKSHMVSLHGLAGDPISYMDQYATQVEEFMKQCFPNVRGRGRPLHGRQSPNAKHQLTITSTVVSSARPKPTVAPGNGTIAPMAFVQSQGQQRHSSPPLAGPSPQQRIGGRPQKAATKSTNCQQTADGQPTMAFGRTDSLCLPPFSTNSTANDATALLPFGVTDVYGAAMGMLKTTQDHRTPTSLLPSRDGGGAEGNLPNFGRGNGASFGPLLQRDSGFLSAFNPFLYLQQINNLFAVNSVNPNAHSQQMAMETLGGGEERNKMETEMDVSIGEESPHQQRFLEECLNLSQKFLTEMSKDEEQQQNVINGEANDGKSDVAKELVICHSSSPTASPQPSGCFLTSANVVAESDGILREQNRSGAGEADGQSTAATTPNASRRPSNSSAAAISGSVEDELAKIKVVLRQHERRIRLLEDQLADANMANAYGL</sequence>
<feature type="compositionally biased region" description="Gly residues" evidence="2">
    <location>
        <begin position="291"/>
        <end position="304"/>
    </location>
</feature>
<evidence type="ECO:0008006" key="5">
    <source>
        <dbReference type="Google" id="ProtNLM"/>
    </source>
</evidence>
<feature type="compositionally biased region" description="Low complexity" evidence="2">
    <location>
        <begin position="143"/>
        <end position="160"/>
    </location>
</feature>
<feature type="region of interest" description="Disordered" evidence="2">
    <location>
        <begin position="537"/>
        <end position="560"/>
    </location>
</feature>
<name>A0ABD2JXT5_HETSC</name>
<dbReference type="EMBL" id="JBICCN010000083">
    <property type="protein sequence ID" value="KAL3095444.1"/>
    <property type="molecule type" value="Genomic_DNA"/>
</dbReference>
<feature type="compositionally biased region" description="Low complexity" evidence="2">
    <location>
        <begin position="734"/>
        <end position="747"/>
    </location>
</feature>
<feature type="compositionally biased region" description="Basic and acidic residues" evidence="2">
    <location>
        <begin position="80"/>
        <end position="90"/>
    </location>
</feature>
<accession>A0ABD2JXT5</accession>
<gene>
    <name evidence="3" type="ORF">niasHS_007543</name>
</gene>
<evidence type="ECO:0000313" key="4">
    <source>
        <dbReference type="Proteomes" id="UP001620645"/>
    </source>
</evidence>
<comment type="caution">
    <text evidence="3">The sequence shown here is derived from an EMBL/GenBank/DDBJ whole genome shotgun (WGS) entry which is preliminary data.</text>
</comment>
<keyword evidence="4" id="KW-1185">Reference proteome</keyword>
<dbReference type="AlphaFoldDB" id="A0ABD2JXT5"/>
<evidence type="ECO:0000313" key="3">
    <source>
        <dbReference type="EMBL" id="KAL3095444.1"/>
    </source>
</evidence>
<feature type="region of interest" description="Disordered" evidence="2">
    <location>
        <begin position="255"/>
        <end position="305"/>
    </location>
</feature>
<keyword evidence="1" id="KW-0175">Coiled coil</keyword>
<dbReference type="Proteomes" id="UP001620645">
    <property type="component" value="Unassembled WGS sequence"/>
</dbReference>
<feature type="compositionally biased region" description="Low complexity" evidence="2">
    <location>
        <begin position="265"/>
        <end position="277"/>
    </location>
</feature>
<evidence type="ECO:0000256" key="2">
    <source>
        <dbReference type="SAM" id="MobiDB-lite"/>
    </source>
</evidence>